<proteinExistence type="inferred from homology"/>
<dbReference type="InterPro" id="IPR029069">
    <property type="entry name" value="HotDog_dom_sf"/>
</dbReference>
<sequence length="1520" mass="164854">MDKTVASSPTVAGKHFTDQTVVILNARTAIGRALSDLFLSEGANVVTDGGLASAAFETAVRSHGGIDILVNLIDSPQDSSLSESTETGWQSVLAELKAAYKSIQMVWPHFRKRLSGKIISVYMGPNSAQAHSTGVPQIRLVWTDEDVRAGRKEEQHLFILAPNLLKLDGAPQLGSSVSNLVGTVNTIAALGLSKGTSDSGSLFEVEGNQSTATRWVRSSGALLKADASFTPSAVLKRWEDVQDMSKPAYPTGPVDVAMALAGLPGMGSNQQEQPISFAGQVVVVTGAGAGLGRAHALEFAKLGASVVVNDLRNAEGVVNEIRALGSEAVAHTGSATDGKQIINAAIEAFGRVDVIVSNAGFLRDKTLAKMEDSSWDAVVDVHLNGMYQLAKAAWPHFLRQGGGRMINTASTSGIYGFFGQANYSAAKLGIIGLADALAREGRKHNITVNTIAPIAATAGLASNIASIPGGDSNPLRPEYISPFVALLGSSRAQSLVTGGLFELAGGWHSRTSLQTSIGADFGGKFVDTLTAWPQVVLYDDLSVQSMNKPELVRRNIQSMKDREWERPTYNFDERDVILYNLSVGAKRYDLDLVYERSTAFQPVPIYGVIPVLEPWLIRNNRNLVLNFSDSRVLHGEHYLEILKQPIPTKGTFRTHAKVLDVIDKGNAALTITGLETRDVFTNESIFYNEATFFLRGSGGFGGSKSRQSTLRHPALAKTPKRPADVTVDHKTSDEQAVLYRLTGDRVAMHVDPDVSSAAGFPHPLLHGACFLGITGYHILQTYGRYDRIRNRFSGVVIPGQTLRVEMWRGTGRDVDLIFFQTRVLETGKLCIDGGVAVLAGQKKFNVQKSPVANDAAWAFGPALPNYTNMTDHDMLSFQGDMGVGAGFTESWPQMPSSFFDSFLSDVGLTPNLLEVEIPQGNRSWNDSCADETTEPDNHLSTLSQTQEEISSSPPTLTNRLLLLLNSSLTSKVIEDRLAKVYNVIVSSNSLRWLRHVPNSPSETQLDGSQGSSLPLTRTSNVEPQPTMLEETLCPIGPIRTISTTISEKSAKVAGPCAVSTHGDIKLLGAVRFLDHFGGLYGNNLSRFAQKASDTALKDALKVYAMQWLPVEGDGQATATLSVSNDGGTLPILDLYHESWLRAKTSLTNASGIRSFRIFYATLLFDACTAPEGSQHWNEEISSILDHAYSSLHSLSPLVRRHIQTLGPTSAYSSPLESSLESMEFFGYIRDTVSSLLGNRRCKMPEGSVKEISHPTLDTARYSPADNEIRKFNQQYLPKLLLTLRQMMSAKKDFIDAKSVDLEVTGGRSSLLGVAFEAEEAMGKVLIPLIEASAQHFDTLEAESKVQILTLCALWSLGLSDFSELTTPLSKSANDVNAARFLSKLTSSQWAAGSSLTQLMHKVLTQPSLETFNERNGLSANLPLTGYHLTSELMVTSLSLTIERLIELGNSAEFRFTSTEDFGLSLTVEERWKDYIDKLMKGLFSLDGPIGSSQAVFPASQKLLSTYGDILSECWSTSFET</sequence>
<feature type="region of interest" description="Disordered" evidence="10">
    <location>
        <begin position="998"/>
        <end position="1020"/>
    </location>
</feature>
<evidence type="ECO:0000256" key="1">
    <source>
        <dbReference type="ARBA" id="ARBA00004275"/>
    </source>
</evidence>
<dbReference type="PANTHER" id="PTHR45024">
    <property type="entry name" value="DEHYDROGENASES, SHORT CHAIN"/>
    <property type="match status" value="1"/>
</dbReference>
<dbReference type="VEuPathDB" id="FungiDB:PV10_07077"/>
<accession>A0A438MVJ8</accession>
<dbReference type="UniPathway" id="UPA00659"/>
<evidence type="ECO:0000256" key="5">
    <source>
        <dbReference type="ARBA" id="ARBA00022857"/>
    </source>
</evidence>
<evidence type="ECO:0000256" key="4">
    <source>
        <dbReference type="ARBA" id="ARBA00022832"/>
    </source>
</evidence>
<dbReference type="InterPro" id="IPR002347">
    <property type="entry name" value="SDR_fam"/>
</dbReference>
<dbReference type="GO" id="GO:0004300">
    <property type="term" value="F:enoyl-CoA hydratase activity"/>
    <property type="evidence" value="ECO:0007669"/>
    <property type="project" value="UniProtKB-ARBA"/>
</dbReference>
<dbReference type="OrthoDB" id="4138997at2759"/>
<dbReference type="InterPro" id="IPR057326">
    <property type="entry name" value="KR_dom"/>
</dbReference>
<comment type="caution">
    <text evidence="12">The sequence shown here is derived from an EMBL/GenBank/DDBJ whole genome shotgun (WGS) entry which is preliminary data.</text>
</comment>
<evidence type="ECO:0000256" key="3">
    <source>
        <dbReference type="ARBA" id="ARBA00006484"/>
    </source>
</evidence>
<dbReference type="PANTHER" id="PTHR45024:SF2">
    <property type="entry name" value="SCP2 DOMAIN-CONTAINING PROTEIN"/>
    <property type="match status" value="1"/>
</dbReference>
<dbReference type="SMART" id="SM00822">
    <property type="entry name" value="PKS_KR"/>
    <property type="match status" value="1"/>
</dbReference>
<feature type="compositionally biased region" description="Polar residues" evidence="10">
    <location>
        <begin position="938"/>
        <end position="949"/>
    </location>
</feature>
<evidence type="ECO:0000256" key="2">
    <source>
        <dbReference type="ARBA" id="ARBA00005005"/>
    </source>
</evidence>
<dbReference type="Pfam" id="PF01575">
    <property type="entry name" value="MaoC_dehydratas"/>
    <property type="match status" value="1"/>
</dbReference>
<dbReference type="SUPFAM" id="SSF51735">
    <property type="entry name" value="NAD(P)-binding Rossmann-fold domains"/>
    <property type="match status" value="2"/>
</dbReference>
<dbReference type="FunFam" id="3.40.50.720:FF:000084">
    <property type="entry name" value="Short-chain dehydrogenase reductase"/>
    <property type="match status" value="1"/>
</dbReference>
<dbReference type="GO" id="GO:0005777">
    <property type="term" value="C:peroxisome"/>
    <property type="evidence" value="ECO:0007669"/>
    <property type="project" value="UniProtKB-SubCell"/>
</dbReference>
<dbReference type="EMBL" id="NAJM01000052">
    <property type="protein sequence ID" value="RVX67126.1"/>
    <property type="molecule type" value="Genomic_DNA"/>
</dbReference>
<dbReference type="PROSITE" id="PS00061">
    <property type="entry name" value="ADH_SHORT"/>
    <property type="match status" value="1"/>
</dbReference>
<evidence type="ECO:0000256" key="8">
    <source>
        <dbReference type="ARBA" id="ARBA00023140"/>
    </source>
</evidence>
<name>A0A438MVJ8_EXOME</name>
<dbReference type="GO" id="GO:0006635">
    <property type="term" value="P:fatty acid beta-oxidation"/>
    <property type="evidence" value="ECO:0007669"/>
    <property type="project" value="UniProtKB-UniPathway"/>
</dbReference>
<keyword evidence="5" id="KW-0521">NADP</keyword>
<dbReference type="Gene3D" id="3.40.50.720">
    <property type="entry name" value="NAD(P)-binding Rossmann-like Domain"/>
    <property type="match status" value="2"/>
</dbReference>
<keyword evidence="6" id="KW-0560">Oxidoreductase</keyword>
<keyword evidence="9" id="KW-0456">Lyase</keyword>
<dbReference type="GO" id="GO:0016491">
    <property type="term" value="F:oxidoreductase activity"/>
    <property type="evidence" value="ECO:0007669"/>
    <property type="project" value="UniProtKB-KW"/>
</dbReference>
<dbReference type="InterPro" id="IPR051687">
    <property type="entry name" value="Peroxisomal_Beta-Oxidation"/>
</dbReference>
<dbReference type="InterPro" id="IPR002539">
    <property type="entry name" value="MaoC-like_dom"/>
</dbReference>
<dbReference type="PRINTS" id="PR00080">
    <property type="entry name" value="SDRFAMILY"/>
</dbReference>
<dbReference type="CDD" id="cd03448">
    <property type="entry name" value="HDE_HSD"/>
    <property type="match status" value="1"/>
</dbReference>
<dbReference type="Pfam" id="PF22622">
    <property type="entry name" value="MFE-2_hydrat-2_N"/>
    <property type="match status" value="1"/>
</dbReference>
<comment type="pathway">
    <text evidence="2">Lipid metabolism; fatty acid beta-oxidation.</text>
</comment>
<feature type="region of interest" description="Disordered" evidence="10">
    <location>
        <begin position="923"/>
        <end position="952"/>
    </location>
</feature>
<dbReference type="InterPro" id="IPR036291">
    <property type="entry name" value="NAD(P)-bd_dom_sf"/>
</dbReference>
<dbReference type="SUPFAM" id="SSF54637">
    <property type="entry name" value="Thioesterase/thiol ester dehydrase-isomerase"/>
    <property type="match status" value="2"/>
</dbReference>
<dbReference type="InterPro" id="IPR054357">
    <property type="entry name" value="MFE-2_N"/>
</dbReference>
<evidence type="ECO:0000313" key="13">
    <source>
        <dbReference type="Proteomes" id="UP000288859"/>
    </source>
</evidence>
<dbReference type="Pfam" id="PF00106">
    <property type="entry name" value="adh_short"/>
    <property type="match status" value="1"/>
</dbReference>
<evidence type="ECO:0000313" key="12">
    <source>
        <dbReference type="EMBL" id="RVX67126.1"/>
    </source>
</evidence>
<dbReference type="InterPro" id="IPR020904">
    <property type="entry name" value="Sc_DH/Rdtase_CS"/>
</dbReference>
<evidence type="ECO:0000256" key="9">
    <source>
        <dbReference type="ARBA" id="ARBA00023239"/>
    </source>
</evidence>
<evidence type="ECO:0000256" key="10">
    <source>
        <dbReference type="SAM" id="MobiDB-lite"/>
    </source>
</evidence>
<evidence type="ECO:0000256" key="7">
    <source>
        <dbReference type="ARBA" id="ARBA00023098"/>
    </source>
</evidence>
<comment type="subcellular location">
    <subcellularLocation>
        <location evidence="1">Peroxisome</location>
    </subcellularLocation>
</comment>
<feature type="domain" description="Ketoreductase" evidence="11">
    <location>
        <begin position="280"/>
        <end position="457"/>
    </location>
</feature>
<keyword evidence="7" id="KW-0443">Lipid metabolism</keyword>
<gene>
    <name evidence="12" type="ORF">B0A52_08369</name>
</gene>
<comment type="similarity">
    <text evidence="3">Belongs to the short-chain dehydrogenases/reductases (SDR) family.</text>
</comment>
<evidence type="ECO:0000256" key="6">
    <source>
        <dbReference type="ARBA" id="ARBA00023002"/>
    </source>
</evidence>
<dbReference type="Proteomes" id="UP000288859">
    <property type="component" value="Unassembled WGS sequence"/>
</dbReference>
<dbReference type="Gene3D" id="3.10.129.10">
    <property type="entry name" value="Hotdog Thioesterase"/>
    <property type="match status" value="2"/>
</dbReference>
<dbReference type="PRINTS" id="PR00081">
    <property type="entry name" value="GDHRDH"/>
</dbReference>
<reference evidence="12 13" key="1">
    <citation type="submission" date="2017-03" db="EMBL/GenBank/DDBJ databases">
        <title>Genomes of endolithic fungi from Antarctica.</title>
        <authorList>
            <person name="Coleine C."/>
            <person name="Masonjones S."/>
            <person name="Stajich J.E."/>
        </authorList>
    </citation>
    <scope>NUCLEOTIDE SEQUENCE [LARGE SCALE GENOMIC DNA]</scope>
    <source>
        <strain evidence="12 13">CCFEE 6314</strain>
    </source>
</reference>
<keyword evidence="4" id="KW-0276">Fatty acid metabolism</keyword>
<organism evidence="12 13">
    <name type="scientific">Exophiala mesophila</name>
    <name type="common">Black yeast-like fungus</name>
    <dbReference type="NCBI Taxonomy" id="212818"/>
    <lineage>
        <taxon>Eukaryota</taxon>
        <taxon>Fungi</taxon>
        <taxon>Dikarya</taxon>
        <taxon>Ascomycota</taxon>
        <taxon>Pezizomycotina</taxon>
        <taxon>Eurotiomycetes</taxon>
        <taxon>Chaetothyriomycetidae</taxon>
        <taxon>Chaetothyriales</taxon>
        <taxon>Herpotrichiellaceae</taxon>
        <taxon>Exophiala</taxon>
    </lineage>
</organism>
<keyword evidence="8" id="KW-0576">Peroxisome</keyword>
<evidence type="ECO:0000259" key="11">
    <source>
        <dbReference type="SMART" id="SM00822"/>
    </source>
</evidence>
<protein>
    <recommendedName>
        <fullName evidence="11">Ketoreductase domain-containing protein</fullName>
    </recommendedName>
</protein>